<evidence type="ECO:0000313" key="1">
    <source>
        <dbReference type="EMBL" id="SDS81133.1"/>
    </source>
</evidence>
<protein>
    <submittedName>
        <fullName evidence="1">Uncharacterized protein</fullName>
    </submittedName>
</protein>
<proteinExistence type="predicted"/>
<accession>A0A1H1V8Y3</accession>
<sequence>MMGAYSIRRLIDSEKSSSLLPTRRIRTYRYALIARVPMLLDRFEPERFYDLRKPARTELEVGRLCNQIIHSFVFQIYLEHDSTTSVVFNSDRDRGKHLHGISFEDLAALFDYVGREDIVDYSGTMIDGIQEVVNRSNHDAVESGRATYSDDDRVLIEWKQEEIPAFDQQILDMVNSRMAELRDNVQRENDHRA</sequence>
<keyword evidence="2" id="KW-1185">Reference proteome</keyword>
<dbReference type="EMBL" id="LT629742">
    <property type="protein sequence ID" value="SDS81133.1"/>
    <property type="molecule type" value="Genomic_DNA"/>
</dbReference>
<evidence type="ECO:0000313" key="2">
    <source>
        <dbReference type="Proteomes" id="UP000181956"/>
    </source>
</evidence>
<dbReference type="AlphaFoldDB" id="A0A1H1V8Y3"/>
<reference evidence="2" key="1">
    <citation type="submission" date="2016-10" db="EMBL/GenBank/DDBJ databases">
        <authorList>
            <person name="Varghese N."/>
            <person name="Submissions S."/>
        </authorList>
    </citation>
    <scope>NUCLEOTIDE SEQUENCE [LARGE SCALE GENOMIC DNA]</scope>
    <source>
        <strain evidence="2">DSM 21772</strain>
    </source>
</reference>
<organism evidence="1 2">
    <name type="scientific">Microterricola viridarii</name>
    <dbReference type="NCBI Taxonomy" id="412690"/>
    <lineage>
        <taxon>Bacteria</taxon>
        <taxon>Bacillati</taxon>
        <taxon>Actinomycetota</taxon>
        <taxon>Actinomycetes</taxon>
        <taxon>Micrococcales</taxon>
        <taxon>Microbacteriaceae</taxon>
        <taxon>Microterricola</taxon>
    </lineage>
</organism>
<dbReference type="Proteomes" id="UP000181956">
    <property type="component" value="Chromosome I"/>
</dbReference>
<name>A0A1H1V8Y3_9MICO</name>
<gene>
    <name evidence="1" type="ORF">SAMN04489834_2202</name>
</gene>